<accession>A0A372MDR9</accession>
<dbReference type="NCBIfam" id="NF004531">
    <property type="entry name" value="PRK05878.1"/>
    <property type="match status" value="1"/>
</dbReference>
<dbReference type="InterPro" id="IPR036637">
    <property type="entry name" value="Phosphohistidine_dom_sf"/>
</dbReference>
<keyword evidence="6 19" id="KW-0808">Transferase</keyword>
<dbReference type="EC" id="2.7.9.1" evidence="4 12"/>
<feature type="active site" description="Tele-phosphohistidine intermediate" evidence="13">
    <location>
        <position position="464"/>
    </location>
</feature>
<reference evidence="19 20" key="2">
    <citation type="submission" date="2018-09" db="EMBL/GenBank/DDBJ databases">
        <title>Genome of Sphaerochaeta halotolerans strain 4-11.</title>
        <authorList>
            <person name="Nazina T.N."/>
            <person name="Sokolova D.S."/>
        </authorList>
    </citation>
    <scope>NUCLEOTIDE SEQUENCE [LARGE SCALE GENOMIC DNA]</scope>
    <source>
        <strain evidence="19 20">4-11</strain>
    </source>
</reference>
<evidence type="ECO:0000259" key="17">
    <source>
        <dbReference type="Pfam" id="PF01326"/>
    </source>
</evidence>
<sequence length="903" mass="99756">MATKNTKYVYFFGSGKAEGTAQMKDLLGGKGANLAEMTSIGLPVPPGFTISTEACAFYSTHKENYPEGLREEVLEHLARLENLMGAKLGDTNNPLLVSVRSGAAQSMPGMMDTILNLGLTPDSVQGLIKKTNNERFAWDSYRRFMQMFGDVVMGVPHHEFERALQDVKDTRGIELDTDLDSKDLQEVIARYQRLYKRFTGEDFPTDPIDQLFKAINAVFKSWNNERAIKYRQMNDIRGLLGTAVNIQSMVFGNMGETSGTGVAFTRDPSTGENQFYGEYLMNAQGEDVVAGIRTPLSIETLKEVNRKVYDQLVDIRGILEKHYKDMQDIEFTIQEGNLYMLQTRNGKRTIFSWLRSQVEMVEEGLIDKETAVSRVPSGEFGKLFAPILDAKYIRDNSLEAITRGLNASPGGACGQIYFTAEKAEEMAAEGKSVILVRTETSPEDIGGMGVAKGVITCRGGMTSHAAVVARGMGCPCVSGAGEIKINEPKRFLEVNGTTLSEGDFISLDGFTGEIYGAKIPVKDSEIVQVLNGSMKESESILYRDYKAFMGFVQDLKVLGVYTNADTPHDTQMAVAFGAEGIGLCRTEHMFFGGDRIMSIRKMILANNTVEREKALAELLPMQRSDFEEIFLALDGRPATIRLLDPPLHEFLPNDHTSRHELALQMGITVEEVAQKSSALHEFNPMLGFRGCRLAIIYPEILRMQVRAIIEAAINVKRKGVEVLPEIMIPLVGNYKEFVFTKNHALEVIEEIFSEQSLKVPYKIGTMIEVPRAAITADEIAKEAEFFSFGTNDLTQLTCGFSRDDAASFLGAYVNDPDKQFYEYDPFATLDVDGVGKLVEMAVKLGRSANPDITLGICGEHGGDPKTIAFCNKIGLDYVSCSPFRVPIARLAAAQAVIEAKKNA</sequence>
<dbReference type="RefSeq" id="WP_117331321.1">
    <property type="nucleotide sequence ID" value="NZ_QUWK01000015.1"/>
</dbReference>
<feature type="binding site" evidence="14">
    <location>
        <position position="791"/>
    </location>
    <ligand>
        <name>substrate</name>
    </ligand>
</feature>
<dbReference type="SUPFAM" id="SSF52009">
    <property type="entry name" value="Phosphohistidine domain"/>
    <property type="match status" value="1"/>
</dbReference>
<feature type="binding site" evidence="15">
    <location>
        <position position="768"/>
    </location>
    <ligand>
        <name>Mg(2+)</name>
        <dbReference type="ChEBI" id="CHEBI:18420"/>
    </ligand>
</feature>
<dbReference type="SUPFAM" id="SSF51621">
    <property type="entry name" value="Phosphoenolpyruvate/pyruvate domain"/>
    <property type="match status" value="1"/>
</dbReference>
<feature type="domain" description="Pyruvate phosphate dikinase AMP/ATP-binding" evidence="17">
    <location>
        <begin position="307"/>
        <end position="349"/>
    </location>
</feature>
<comment type="catalytic activity">
    <reaction evidence="12">
        <text>pyruvate + phosphate + ATP = phosphoenolpyruvate + AMP + diphosphate + H(+)</text>
        <dbReference type="Rhea" id="RHEA:10756"/>
        <dbReference type="ChEBI" id="CHEBI:15361"/>
        <dbReference type="ChEBI" id="CHEBI:15378"/>
        <dbReference type="ChEBI" id="CHEBI:30616"/>
        <dbReference type="ChEBI" id="CHEBI:33019"/>
        <dbReference type="ChEBI" id="CHEBI:43474"/>
        <dbReference type="ChEBI" id="CHEBI:58702"/>
        <dbReference type="ChEBI" id="CHEBI:456215"/>
        <dbReference type="EC" id="2.7.9.1"/>
    </reaction>
</comment>
<keyword evidence="11 15" id="KW-0460">Magnesium</keyword>
<dbReference type="GO" id="GO:0005524">
    <property type="term" value="F:ATP binding"/>
    <property type="evidence" value="ECO:0007669"/>
    <property type="project" value="UniProtKB-UniRule"/>
</dbReference>
<evidence type="ECO:0000313" key="20">
    <source>
        <dbReference type="Proteomes" id="UP000264002"/>
    </source>
</evidence>
<evidence type="ECO:0000259" key="18">
    <source>
        <dbReference type="Pfam" id="PF02896"/>
    </source>
</evidence>
<feature type="binding site" evidence="14">
    <location>
        <position position="641"/>
    </location>
    <ligand>
        <name>substrate</name>
    </ligand>
</feature>
<dbReference type="SUPFAM" id="SSF56059">
    <property type="entry name" value="Glutathione synthetase ATP-binding domain-like"/>
    <property type="match status" value="1"/>
</dbReference>
<dbReference type="InterPro" id="IPR002192">
    <property type="entry name" value="PPDK_AMP/ATP-bd"/>
</dbReference>
<evidence type="ECO:0000313" key="19">
    <source>
        <dbReference type="EMBL" id="RFU93945.1"/>
    </source>
</evidence>
<dbReference type="Gene3D" id="3.30.1490.20">
    <property type="entry name" value="ATP-grasp fold, A domain"/>
    <property type="match status" value="1"/>
</dbReference>
<evidence type="ECO:0000256" key="12">
    <source>
        <dbReference type="PIRNR" id="PIRNR000853"/>
    </source>
</evidence>
<dbReference type="InterPro" id="IPR018274">
    <property type="entry name" value="PEP_util_AS"/>
</dbReference>
<feature type="binding site" evidence="15">
    <location>
        <position position="792"/>
    </location>
    <ligand>
        <name>Mg(2+)</name>
        <dbReference type="ChEBI" id="CHEBI:18420"/>
    </ligand>
</feature>
<dbReference type="Pfam" id="PF02896">
    <property type="entry name" value="PEP-utilizers_C"/>
    <property type="match status" value="1"/>
</dbReference>
<evidence type="ECO:0000256" key="14">
    <source>
        <dbReference type="PIRSR" id="PIRSR000853-2"/>
    </source>
</evidence>
<gene>
    <name evidence="19" type="ORF">DYP60_12360</name>
</gene>
<dbReference type="Gene3D" id="3.50.30.10">
    <property type="entry name" value="Phosphohistidine domain"/>
    <property type="match status" value="1"/>
</dbReference>
<comment type="cofactor">
    <cofactor evidence="1 12 15">
        <name>Mg(2+)</name>
        <dbReference type="ChEBI" id="CHEBI:18420"/>
    </cofactor>
</comment>
<dbReference type="Gene3D" id="3.20.20.60">
    <property type="entry name" value="Phosphoenolpyruvate-binding domains"/>
    <property type="match status" value="1"/>
</dbReference>
<evidence type="ECO:0000256" key="7">
    <source>
        <dbReference type="ARBA" id="ARBA00022723"/>
    </source>
</evidence>
<keyword evidence="19" id="KW-0670">Pyruvate</keyword>
<dbReference type="InterPro" id="IPR013815">
    <property type="entry name" value="ATP_grasp_subdomain_1"/>
</dbReference>
<dbReference type="NCBIfam" id="TIGR01828">
    <property type="entry name" value="pyru_phos_dikin"/>
    <property type="match status" value="1"/>
</dbReference>
<evidence type="ECO:0000256" key="1">
    <source>
        <dbReference type="ARBA" id="ARBA00001946"/>
    </source>
</evidence>
<dbReference type="InterPro" id="IPR010121">
    <property type="entry name" value="Pyruvate_phosphate_dikinase"/>
</dbReference>
<dbReference type="Pfam" id="PF01326">
    <property type="entry name" value="PPDK_N"/>
    <property type="match status" value="2"/>
</dbReference>
<evidence type="ECO:0000256" key="15">
    <source>
        <dbReference type="PIRSR" id="PIRSR000853-3"/>
    </source>
</evidence>
<dbReference type="InterPro" id="IPR015813">
    <property type="entry name" value="Pyrv/PenolPyrv_kinase-like_dom"/>
</dbReference>
<feature type="binding site" evidence="14">
    <location>
        <position position="768"/>
    </location>
    <ligand>
        <name>substrate</name>
    </ligand>
</feature>
<keyword evidence="20" id="KW-1185">Reference proteome</keyword>
<feature type="active site" description="Proton donor" evidence="13">
    <location>
        <position position="857"/>
    </location>
</feature>
<protein>
    <recommendedName>
        <fullName evidence="5 12">Pyruvate, phosphate dikinase</fullName>
        <ecNumber evidence="4 12">2.7.9.1</ecNumber>
    </recommendedName>
</protein>
<evidence type="ECO:0000256" key="13">
    <source>
        <dbReference type="PIRSR" id="PIRSR000853-1"/>
    </source>
</evidence>
<evidence type="ECO:0000256" key="3">
    <source>
        <dbReference type="ARBA" id="ARBA00007837"/>
    </source>
</evidence>
<keyword evidence="7 15" id="KW-0479">Metal-binding</keyword>
<dbReference type="Gene3D" id="1.20.80.30">
    <property type="match status" value="1"/>
</dbReference>
<dbReference type="GO" id="GO:0016301">
    <property type="term" value="F:kinase activity"/>
    <property type="evidence" value="ECO:0007669"/>
    <property type="project" value="UniProtKB-UniRule"/>
</dbReference>
<feature type="binding site" evidence="14">
    <location>
        <position position="792"/>
    </location>
    <ligand>
        <name>substrate</name>
    </ligand>
</feature>
<dbReference type="AlphaFoldDB" id="A0A372MDR9"/>
<keyword evidence="10" id="KW-0067">ATP-binding</keyword>
<feature type="binding site" evidence="14">
    <location>
        <position position="585"/>
    </location>
    <ligand>
        <name>substrate</name>
    </ligand>
</feature>
<evidence type="ECO:0000259" key="16">
    <source>
        <dbReference type="Pfam" id="PF00391"/>
    </source>
</evidence>
<dbReference type="PIRSF" id="PIRSF000853">
    <property type="entry name" value="PPDK"/>
    <property type="match status" value="1"/>
</dbReference>
<dbReference type="Gene3D" id="3.30.470.20">
    <property type="entry name" value="ATP-grasp fold, B domain"/>
    <property type="match status" value="1"/>
</dbReference>
<feature type="domain" description="PEP-utilising enzyme mobile" evidence="16">
    <location>
        <begin position="432"/>
        <end position="512"/>
    </location>
</feature>
<dbReference type="GO" id="GO:0050242">
    <property type="term" value="F:pyruvate, phosphate dikinase activity"/>
    <property type="evidence" value="ECO:0007669"/>
    <property type="project" value="UniProtKB-UniRule"/>
</dbReference>
<evidence type="ECO:0000256" key="5">
    <source>
        <dbReference type="ARBA" id="ARBA00020138"/>
    </source>
</evidence>
<dbReference type="InterPro" id="IPR008279">
    <property type="entry name" value="PEP-util_enz_mobile_dom"/>
</dbReference>
<evidence type="ECO:0000256" key="11">
    <source>
        <dbReference type="ARBA" id="ARBA00022842"/>
    </source>
</evidence>
<organism evidence="19 20">
    <name type="scientific">Sphaerochaeta halotolerans</name>
    <dbReference type="NCBI Taxonomy" id="2293840"/>
    <lineage>
        <taxon>Bacteria</taxon>
        <taxon>Pseudomonadati</taxon>
        <taxon>Spirochaetota</taxon>
        <taxon>Spirochaetia</taxon>
        <taxon>Spirochaetales</taxon>
        <taxon>Sphaerochaetaceae</taxon>
        <taxon>Sphaerochaeta</taxon>
    </lineage>
</organism>
<reference evidence="20" key="1">
    <citation type="submission" date="2018-08" db="EMBL/GenBank/DDBJ databases">
        <authorList>
            <person name="Grouzdev D.S."/>
            <person name="Krutkina M.S."/>
        </authorList>
    </citation>
    <scope>NUCLEOTIDE SEQUENCE [LARGE SCALE GENOMIC DNA]</scope>
    <source>
        <strain evidence="20">4-11</strain>
    </source>
</reference>
<evidence type="ECO:0000256" key="10">
    <source>
        <dbReference type="ARBA" id="ARBA00022840"/>
    </source>
</evidence>
<dbReference type="InterPro" id="IPR040442">
    <property type="entry name" value="Pyrv_kinase-like_dom_sf"/>
</dbReference>
<feature type="domain" description="Pyruvate phosphate dikinase AMP/ATP-binding" evidence="17">
    <location>
        <begin position="69"/>
        <end position="298"/>
    </location>
</feature>
<dbReference type="InterPro" id="IPR000121">
    <property type="entry name" value="PEP_util_C"/>
</dbReference>
<name>A0A372MDR9_9SPIR</name>
<dbReference type="EMBL" id="QUWK01000015">
    <property type="protein sequence ID" value="RFU93945.1"/>
    <property type="molecule type" value="Genomic_DNA"/>
</dbReference>
<dbReference type="PANTHER" id="PTHR22931">
    <property type="entry name" value="PHOSPHOENOLPYRUVATE DIKINASE-RELATED"/>
    <property type="match status" value="1"/>
</dbReference>
<comment type="function">
    <text evidence="2">Catalyzes the reversible phosphorylation of pyruvate and phosphate.</text>
</comment>
<comment type="similarity">
    <text evidence="3 12">Belongs to the PEP-utilizing enzyme family.</text>
</comment>
<evidence type="ECO:0000256" key="2">
    <source>
        <dbReference type="ARBA" id="ARBA00003144"/>
    </source>
</evidence>
<keyword evidence="9 19" id="KW-0418">Kinase</keyword>
<evidence type="ECO:0000256" key="6">
    <source>
        <dbReference type="ARBA" id="ARBA00022679"/>
    </source>
</evidence>
<dbReference type="Pfam" id="PF00391">
    <property type="entry name" value="PEP-utilizers"/>
    <property type="match status" value="1"/>
</dbReference>
<dbReference type="PANTHER" id="PTHR22931:SF9">
    <property type="entry name" value="PYRUVATE, PHOSPHATE DIKINASE 1, CHLOROPLASTIC"/>
    <property type="match status" value="1"/>
</dbReference>
<keyword evidence="8" id="KW-0547">Nucleotide-binding</keyword>
<evidence type="ECO:0000256" key="4">
    <source>
        <dbReference type="ARBA" id="ARBA00011994"/>
    </source>
</evidence>
<proteinExistence type="inferred from homology"/>
<feature type="binding site" evidence="14">
    <location>
        <position position="790"/>
    </location>
    <ligand>
        <name>substrate</name>
    </ligand>
</feature>
<evidence type="ECO:0000256" key="9">
    <source>
        <dbReference type="ARBA" id="ARBA00022777"/>
    </source>
</evidence>
<dbReference type="Proteomes" id="UP000264002">
    <property type="component" value="Unassembled WGS sequence"/>
</dbReference>
<comment type="caution">
    <text evidence="19">The sequence shown here is derived from an EMBL/GenBank/DDBJ whole genome shotgun (WGS) entry which is preliminary data.</text>
</comment>
<feature type="binding site" evidence="14">
    <location>
        <position position="789"/>
    </location>
    <ligand>
        <name>substrate</name>
    </ligand>
</feature>
<evidence type="ECO:0000256" key="8">
    <source>
        <dbReference type="ARBA" id="ARBA00022741"/>
    </source>
</evidence>
<dbReference type="PROSITE" id="PS00370">
    <property type="entry name" value="PEP_ENZYMES_PHOS_SITE"/>
    <property type="match status" value="1"/>
</dbReference>
<dbReference type="Gene3D" id="1.10.189.10">
    <property type="entry name" value="Pyruvate Phosphate Dikinase, domain 2"/>
    <property type="match status" value="1"/>
</dbReference>
<dbReference type="GO" id="GO:0046872">
    <property type="term" value="F:metal ion binding"/>
    <property type="evidence" value="ECO:0007669"/>
    <property type="project" value="UniProtKB-UniRule"/>
</dbReference>
<feature type="domain" description="PEP-utilising enzyme C-terminal" evidence="18">
    <location>
        <begin position="546"/>
        <end position="895"/>
    </location>
</feature>